<organism evidence="1 2">
    <name type="scientific">Elysia crispata</name>
    <name type="common">lettuce slug</name>
    <dbReference type="NCBI Taxonomy" id="231223"/>
    <lineage>
        <taxon>Eukaryota</taxon>
        <taxon>Metazoa</taxon>
        <taxon>Spiralia</taxon>
        <taxon>Lophotrochozoa</taxon>
        <taxon>Mollusca</taxon>
        <taxon>Gastropoda</taxon>
        <taxon>Heterobranchia</taxon>
        <taxon>Euthyneura</taxon>
        <taxon>Panpulmonata</taxon>
        <taxon>Sacoglossa</taxon>
        <taxon>Placobranchoidea</taxon>
        <taxon>Plakobranchidae</taxon>
        <taxon>Elysia</taxon>
    </lineage>
</organism>
<evidence type="ECO:0000313" key="2">
    <source>
        <dbReference type="Proteomes" id="UP001283361"/>
    </source>
</evidence>
<accession>A0AAE0Y5U1</accession>
<dbReference type="Proteomes" id="UP001283361">
    <property type="component" value="Unassembled WGS sequence"/>
</dbReference>
<gene>
    <name evidence="1" type="ORF">RRG08_000021</name>
</gene>
<proteinExistence type="predicted"/>
<dbReference type="AlphaFoldDB" id="A0AAE0Y5U1"/>
<evidence type="ECO:0000313" key="1">
    <source>
        <dbReference type="EMBL" id="KAK3734106.1"/>
    </source>
</evidence>
<comment type="caution">
    <text evidence="1">The sequence shown here is derived from an EMBL/GenBank/DDBJ whole genome shotgun (WGS) entry which is preliminary data.</text>
</comment>
<dbReference type="EMBL" id="JAWDGP010006861">
    <property type="protein sequence ID" value="KAK3734106.1"/>
    <property type="molecule type" value="Genomic_DNA"/>
</dbReference>
<reference evidence="1" key="1">
    <citation type="journal article" date="2023" name="G3 (Bethesda)">
        <title>A reference genome for the long-term kleptoplast-retaining sea slug Elysia crispata morphotype clarki.</title>
        <authorList>
            <person name="Eastman K.E."/>
            <person name="Pendleton A.L."/>
            <person name="Shaikh M.A."/>
            <person name="Suttiyut T."/>
            <person name="Ogas R."/>
            <person name="Tomko P."/>
            <person name="Gavelis G."/>
            <person name="Widhalm J.R."/>
            <person name="Wisecaver J.H."/>
        </authorList>
    </citation>
    <scope>NUCLEOTIDE SEQUENCE</scope>
    <source>
        <strain evidence="1">ECLA1</strain>
    </source>
</reference>
<protein>
    <submittedName>
        <fullName evidence="1">Uncharacterized protein</fullName>
    </submittedName>
</protein>
<keyword evidence="2" id="KW-1185">Reference proteome</keyword>
<sequence length="67" mass="6964">MAFRTTNPANIKASTGMLSGFHGVMVPVSSHCLTVPIPVTNAQGMELLFIVDGSSLLSLSHCANPGH</sequence>
<name>A0AAE0Y5U1_9GAST</name>